<comment type="similarity">
    <text evidence="2">Belongs to the NADH:flavin oxidoreductase/NADH oxidase family.</text>
</comment>
<dbReference type="STRING" id="337451.A0A3S3PB49"/>
<dbReference type="PANTHER" id="PTHR22893:SF91">
    <property type="entry name" value="NADPH DEHYDROGENASE 2-RELATED"/>
    <property type="match status" value="1"/>
</dbReference>
<dbReference type="Gene3D" id="3.20.20.70">
    <property type="entry name" value="Aldolase class I"/>
    <property type="match status" value="1"/>
</dbReference>
<keyword evidence="5" id="KW-0521">NADP</keyword>
<dbReference type="InterPro" id="IPR045247">
    <property type="entry name" value="Oye-like"/>
</dbReference>
<gene>
    <name evidence="7" type="ORF">CKAN_01593000</name>
</gene>
<dbReference type="Pfam" id="PF00724">
    <property type="entry name" value="Oxidored_FMN"/>
    <property type="match status" value="1"/>
</dbReference>
<keyword evidence="4" id="KW-0288">FMN</keyword>
<organism evidence="7 8">
    <name type="scientific">Cinnamomum micranthum f. kanehirae</name>
    <dbReference type="NCBI Taxonomy" id="337451"/>
    <lineage>
        <taxon>Eukaryota</taxon>
        <taxon>Viridiplantae</taxon>
        <taxon>Streptophyta</taxon>
        <taxon>Embryophyta</taxon>
        <taxon>Tracheophyta</taxon>
        <taxon>Spermatophyta</taxon>
        <taxon>Magnoliopsida</taxon>
        <taxon>Magnoliidae</taxon>
        <taxon>Laurales</taxon>
        <taxon>Lauraceae</taxon>
        <taxon>Cinnamomum</taxon>
    </lineage>
</organism>
<keyword evidence="3" id="KW-0285">Flavoprotein</keyword>
<dbReference type="GO" id="GO:0010181">
    <property type="term" value="F:FMN binding"/>
    <property type="evidence" value="ECO:0007669"/>
    <property type="project" value="InterPro"/>
</dbReference>
<dbReference type="PANTHER" id="PTHR22893">
    <property type="entry name" value="NADH OXIDOREDUCTASE-RELATED"/>
    <property type="match status" value="1"/>
</dbReference>
<evidence type="ECO:0000256" key="2">
    <source>
        <dbReference type="ARBA" id="ARBA00005979"/>
    </source>
</evidence>
<comment type="cofactor">
    <cofactor evidence="1">
        <name>FMN</name>
        <dbReference type="ChEBI" id="CHEBI:58210"/>
    </cofactor>
</comment>
<dbReference type="CDD" id="cd02933">
    <property type="entry name" value="OYE_like_FMN"/>
    <property type="match status" value="1"/>
</dbReference>
<evidence type="ECO:0000256" key="5">
    <source>
        <dbReference type="ARBA" id="ARBA00022857"/>
    </source>
</evidence>
<sequence length="330" mass="36334">MAEIPLLSPYKMGSFHLSHRIGLAPSTRARSYGNIPQPHATLFYSQRATKGGLLIAEATGISDTALGYPDTPGIWTKEQVEAWKPIVEAVHKKGSIFFCQLWHVGRVSNYTKSVFPLNINPIGHTCVYGFQPNGQAPISSTDKGTDEIPQIVNDFKLAARNAIEAGFDGVEIHGANGYIIDQFMKDQINDRTNEYGRCLENRCRFALEVVEAVINEIGSDKVGIRLSTFVDFKDSADSNPQALGLYMAESLKKYGIAYCHMVEPRVNGNEDRVDSGSLSLLPMRKAFKGTFITAGGYNRESGNIALADNHADLIANGRLFFANPDLPKRF</sequence>
<protein>
    <submittedName>
        <fullName evidence="7">Putative 12-oxophytodienoate reductase 11</fullName>
    </submittedName>
</protein>
<evidence type="ECO:0000259" key="6">
    <source>
        <dbReference type="Pfam" id="PF00724"/>
    </source>
</evidence>
<keyword evidence="8" id="KW-1185">Reference proteome</keyword>
<dbReference type="GO" id="GO:0016491">
    <property type="term" value="F:oxidoreductase activity"/>
    <property type="evidence" value="ECO:0007669"/>
    <property type="project" value="InterPro"/>
</dbReference>
<accession>A0A3S3PB49</accession>
<evidence type="ECO:0000256" key="1">
    <source>
        <dbReference type="ARBA" id="ARBA00001917"/>
    </source>
</evidence>
<reference evidence="7 8" key="1">
    <citation type="journal article" date="2019" name="Nat. Plants">
        <title>Stout camphor tree genome fills gaps in understanding of flowering plant genome evolution.</title>
        <authorList>
            <person name="Chaw S.M."/>
            <person name="Liu Y.C."/>
            <person name="Wu Y.W."/>
            <person name="Wang H.Y."/>
            <person name="Lin C.I."/>
            <person name="Wu C.S."/>
            <person name="Ke H.M."/>
            <person name="Chang L.Y."/>
            <person name="Hsu C.Y."/>
            <person name="Yang H.T."/>
            <person name="Sudianto E."/>
            <person name="Hsu M.H."/>
            <person name="Wu K.P."/>
            <person name="Wang L.N."/>
            <person name="Leebens-Mack J.H."/>
            <person name="Tsai I.J."/>
        </authorList>
    </citation>
    <scope>NUCLEOTIDE SEQUENCE [LARGE SCALE GENOMIC DNA]</scope>
    <source>
        <strain evidence="8">cv. Chaw 1501</strain>
        <tissue evidence="7">Young leaves</tissue>
    </source>
</reference>
<comment type="caution">
    <text evidence="7">The sequence shown here is derived from an EMBL/GenBank/DDBJ whole genome shotgun (WGS) entry which is preliminary data.</text>
</comment>
<evidence type="ECO:0000313" key="8">
    <source>
        <dbReference type="Proteomes" id="UP000283530"/>
    </source>
</evidence>
<feature type="domain" description="NADH:flavin oxidoreductase/NADH oxidase N-terminal" evidence="6">
    <location>
        <begin position="6"/>
        <end position="329"/>
    </location>
</feature>
<name>A0A3S3PB49_9MAGN</name>
<dbReference type="InterPro" id="IPR001155">
    <property type="entry name" value="OxRdtase_FMN_N"/>
</dbReference>
<dbReference type="EMBL" id="QPKB01000006">
    <property type="protein sequence ID" value="RWR87002.1"/>
    <property type="molecule type" value="Genomic_DNA"/>
</dbReference>
<evidence type="ECO:0000256" key="4">
    <source>
        <dbReference type="ARBA" id="ARBA00022643"/>
    </source>
</evidence>
<dbReference type="InterPro" id="IPR013785">
    <property type="entry name" value="Aldolase_TIM"/>
</dbReference>
<dbReference type="Proteomes" id="UP000283530">
    <property type="component" value="Unassembled WGS sequence"/>
</dbReference>
<dbReference type="AlphaFoldDB" id="A0A3S3PB49"/>
<evidence type="ECO:0000256" key="3">
    <source>
        <dbReference type="ARBA" id="ARBA00022630"/>
    </source>
</evidence>
<dbReference type="OrthoDB" id="1663137at2759"/>
<dbReference type="SUPFAM" id="SSF51395">
    <property type="entry name" value="FMN-linked oxidoreductases"/>
    <property type="match status" value="1"/>
</dbReference>
<proteinExistence type="inferred from homology"/>
<evidence type="ECO:0000313" key="7">
    <source>
        <dbReference type="EMBL" id="RWR87002.1"/>
    </source>
</evidence>